<keyword evidence="11" id="KW-1185">Reference proteome</keyword>
<feature type="domain" description="C2H2-type" evidence="9">
    <location>
        <begin position="54"/>
        <end position="82"/>
    </location>
</feature>
<proteinExistence type="predicted"/>
<dbReference type="InterPro" id="IPR036236">
    <property type="entry name" value="Znf_C2H2_sf"/>
</dbReference>
<dbReference type="Pfam" id="PF00096">
    <property type="entry name" value="zf-C2H2"/>
    <property type="match status" value="1"/>
</dbReference>
<dbReference type="OrthoDB" id="6105938at2759"/>
<dbReference type="InterPro" id="IPR013087">
    <property type="entry name" value="Znf_C2H2_type"/>
</dbReference>
<dbReference type="EMBL" id="ML120389">
    <property type="protein sequence ID" value="RPA99188.1"/>
    <property type="molecule type" value="Genomic_DNA"/>
</dbReference>
<protein>
    <recommendedName>
        <fullName evidence="9">C2H2-type domain-containing protein</fullName>
    </recommendedName>
</protein>
<feature type="region of interest" description="Disordered" evidence="8">
    <location>
        <begin position="238"/>
        <end position="260"/>
    </location>
</feature>
<evidence type="ECO:0000313" key="10">
    <source>
        <dbReference type="EMBL" id="RPA99188.1"/>
    </source>
</evidence>
<reference evidence="10 11" key="1">
    <citation type="journal article" date="2018" name="Nat. Ecol. Evol.">
        <title>Pezizomycetes genomes reveal the molecular basis of ectomycorrhizal truffle lifestyle.</title>
        <authorList>
            <person name="Murat C."/>
            <person name="Payen T."/>
            <person name="Noel B."/>
            <person name="Kuo A."/>
            <person name="Morin E."/>
            <person name="Chen J."/>
            <person name="Kohler A."/>
            <person name="Krizsan K."/>
            <person name="Balestrini R."/>
            <person name="Da Silva C."/>
            <person name="Montanini B."/>
            <person name="Hainaut M."/>
            <person name="Levati E."/>
            <person name="Barry K.W."/>
            <person name="Belfiori B."/>
            <person name="Cichocki N."/>
            <person name="Clum A."/>
            <person name="Dockter R.B."/>
            <person name="Fauchery L."/>
            <person name="Guy J."/>
            <person name="Iotti M."/>
            <person name="Le Tacon F."/>
            <person name="Lindquist E.A."/>
            <person name="Lipzen A."/>
            <person name="Malagnac F."/>
            <person name="Mello A."/>
            <person name="Molinier V."/>
            <person name="Miyauchi S."/>
            <person name="Poulain J."/>
            <person name="Riccioni C."/>
            <person name="Rubini A."/>
            <person name="Sitrit Y."/>
            <person name="Splivallo R."/>
            <person name="Traeger S."/>
            <person name="Wang M."/>
            <person name="Zifcakova L."/>
            <person name="Wipf D."/>
            <person name="Zambonelli A."/>
            <person name="Paolocci F."/>
            <person name="Nowrousian M."/>
            <person name="Ottonello S."/>
            <person name="Baldrian P."/>
            <person name="Spatafora J.W."/>
            <person name="Henrissat B."/>
            <person name="Nagy L.G."/>
            <person name="Aury J.M."/>
            <person name="Wincker P."/>
            <person name="Grigoriev I.V."/>
            <person name="Bonfante P."/>
            <person name="Martin F.M."/>
        </authorList>
    </citation>
    <scope>NUCLEOTIDE SEQUENCE [LARGE SCALE GENOMIC DNA]</scope>
    <source>
        <strain evidence="10 11">120613-1</strain>
    </source>
</reference>
<dbReference type="STRING" id="1336337.A0A3N4JQ69"/>
<dbReference type="SUPFAM" id="SSF57667">
    <property type="entry name" value="beta-beta-alpha zinc fingers"/>
    <property type="match status" value="1"/>
</dbReference>
<keyword evidence="6" id="KW-0539">Nucleus</keyword>
<dbReference type="Gene3D" id="3.30.160.60">
    <property type="entry name" value="Classic Zinc Finger"/>
    <property type="match status" value="2"/>
</dbReference>
<dbReference type="AlphaFoldDB" id="A0A3N4JQ69"/>
<name>A0A3N4JQ69_9PEZI</name>
<dbReference type="PROSITE" id="PS00028">
    <property type="entry name" value="ZINC_FINGER_C2H2_1"/>
    <property type="match status" value="1"/>
</dbReference>
<feature type="domain" description="C2H2-type" evidence="9">
    <location>
        <begin position="92"/>
        <end position="117"/>
    </location>
</feature>
<keyword evidence="2" id="KW-0479">Metal-binding</keyword>
<sequence length="500" mass="53592">MAVFCTPCWITHPNGVHLNGSRKGCQTCPVTFSSKGAFMRHMRDPNSQCSPSEFRCCDCNRDFASVGALYAHLTAKHPNSRKPPPPRTRGLNYCEECDKSFETPKCLRAHRANARVHNPLLKKKVGCVGGCKKKFDAPSSLLHHLESGACKSGITRDKLDKAIIAQDRTYIITDAEAVLARQTRNFSLMNSDVSSICGGCFDTPDDSSDAGSIYAQFDGLPTYHTAGGVSLTPNASLNEASSSSGGSGLYAPSGSSTGTVTPTAGVGGPGGIPIHSPPFSTSSFSTDNHYTPSTGSVASNQPVLEPNLDQLRSWLLPDGTFECPICPETAEKSSFPTFGELQTHMQSPTSHPHLHNINHLPNPHSPPISMASSESGIATPSTVVAHPYCLPNGKYECRLCPLGSRRVFKTLGLLQTHMLSPIAHMPKIYHCPDPKVFGITLPPSTKMKKEKSFMTLSALAQHVESGACQGGRTMFHAMVGFVNEKVANMGMGDMRMIASG</sequence>
<evidence type="ECO:0000256" key="6">
    <source>
        <dbReference type="ARBA" id="ARBA00023242"/>
    </source>
</evidence>
<dbReference type="GO" id="GO:0008270">
    <property type="term" value="F:zinc ion binding"/>
    <property type="evidence" value="ECO:0007669"/>
    <property type="project" value="UniProtKB-KW"/>
</dbReference>
<evidence type="ECO:0000256" key="8">
    <source>
        <dbReference type="SAM" id="MobiDB-lite"/>
    </source>
</evidence>
<dbReference type="PANTHER" id="PTHR24406">
    <property type="entry name" value="TRANSCRIPTIONAL REPRESSOR CTCFL-RELATED"/>
    <property type="match status" value="1"/>
</dbReference>
<evidence type="ECO:0000256" key="1">
    <source>
        <dbReference type="ARBA" id="ARBA00004123"/>
    </source>
</evidence>
<evidence type="ECO:0000256" key="7">
    <source>
        <dbReference type="PROSITE-ProRule" id="PRU00042"/>
    </source>
</evidence>
<comment type="subcellular location">
    <subcellularLocation>
        <location evidence="1">Nucleus</location>
    </subcellularLocation>
</comment>
<keyword evidence="3" id="KW-0677">Repeat</keyword>
<gene>
    <name evidence="10" type="ORF">L873DRAFT_1807089</name>
</gene>
<dbReference type="SMART" id="SM00355">
    <property type="entry name" value="ZnF_C2H2"/>
    <property type="match status" value="5"/>
</dbReference>
<evidence type="ECO:0000259" key="9">
    <source>
        <dbReference type="PROSITE" id="PS50157"/>
    </source>
</evidence>
<dbReference type="InterPro" id="IPR050888">
    <property type="entry name" value="ZnF_C2H2-type_TF"/>
</dbReference>
<keyword evidence="4 7" id="KW-0863">Zinc-finger</keyword>
<dbReference type="PROSITE" id="PS50157">
    <property type="entry name" value="ZINC_FINGER_C2H2_2"/>
    <property type="match status" value="2"/>
</dbReference>
<dbReference type="GO" id="GO:0005634">
    <property type="term" value="C:nucleus"/>
    <property type="evidence" value="ECO:0007669"/>
    <property type="project" value="UniProtKB-SubCell"/>
</dbReference>
<accession>A0A3N4JQ69</accession>
<dbReference type="Proteomes" id="UP000276215">
    <property type="component" value="Unassembled WGS sequence"/>
</dbReference>
<evidence type="ECO:0000256" key="4">
    <source>
        <dbReference type="ARBA" id="ARBA00022771"/>
    </source>
</evidence>
<evidence type="ECO:0000256" key="5">
    <source>
        <dbReference type="ARBA" id="ARBA00022833"/>
    </source>
</evidence>
<evidence type="ECO:0000256" key="3">
    <source>
        <dbReference type="ARBA" id="ARBA00022737"/>
    </source>
</evidence>
<evidence type="ECO:0000313" key="11">
    <source>
        <dbReference type="Proteomes" id="UP000276215"/>
    </source>
</evidence>
<organism evidence="10 11">
    <name type="scientific">Choiromyces venosus 120613-1</name>
    <dbReference type="NCBI Taxonomy" id="1336337"/>
    <lineage>
        <taxon>Eukaryota</taxon>
        <taxon>Fungi</taxon>
        <taxon>Dikarya</taxon>
        <taxon>Ascomycota</taxon>
        <taxon>Pezizomycotina</taxon>
        <taxon>Pezizomycetes</taxon>
        <taxon>Pezizales</taxon>
        <taxon>Tuberaceae</taxon>
        <taxon>Choiromyces</taxon>
    </lineage>
</organism>
<evidence type="ECO:0000256" key="2">
    <source>
        <dbReference type="ARBA" id="ARBA00022723"/>
    </source>
</evidence>
<keyword evidence="5" id="KW-0862">Zinc</keyword>